<dbReference type="PRINTS" id="PR01837">
    <property type="entry name" value="MGTCSAPBPROT"/>
</dbReference>
<comment type="similarity">
    <text evidence="2 7">Belongs to the MgtC/SapB family.</text>
</comment>
<feature type="domain" description="MgtC/SapB/SrpB/YhiD N-terminal" evidence="8">
    <location>
        <begin position="28"/>
        <end position="158"/>
    </location>
</feature>
<gene>
    <name evidence="9" type="ORF">EKE94_17010</name>
</gene>
<feature type="transmembrane region" description="Helical" evidence="7">
    <location>
        <begin position="88"/>
        <end position="109"/>
    </location>
</feature>
<dbReference type="Proteomes" id="UP000285908">
    <property type="component" value="Unassembled WGS sequence"/>
</dbReference>
<feature type="transmembrane region" description="Helical" evidence="7">
    <location>
        <begin position="121"/>
        <end position="154"/>
    </location>
</feature>
<evidence type="ECO:0000256" key="7">
    <source>
        <dbReference type="RuleBase" id="RU365041"/>
    </source>
</evidence>
<dbReference type="PANTHER" id="PTHR33778">
    <property type="entry name" value="PROTEIN MGTC"/>
    <property type="match status" value="1"/>
</dbReference>
<keyword evidence="5 7" id="KW-1133">Transmembrane helix</keyword>
<proteinExistence type="inferred from homology"/>
<feature type="transmembrane region" description="Helical" evidence="7">
    <location>
        <begin position="21"/>
        <end position="40"/>
    </location>
</feature>
<comment type="subcellular location">
    <subcellularLocation>
        <location evidence="7">Cell inner membrane</location>
        <topology evidence="7">Multi-pass membrane protein</topology>
    </subcellularLocation>
    <subcellularLocation>
        <location evidence="1">Cell membrane</location>
        <topology evidence="1">Multi-pass membrane protein</topology>
    </subcellularLocation>
</comment>
<dbReference type="InterPro" id="IPR049177">
    <property type="entry name" value="MgtC_SapB_SrpB_YhiD_N"/>
</dbReference>
<keyword evidence="6 7" id="KW-0472">Membrane</keyword>
<protein>
    <recommendedName>
        <fullName evidence="7">Protein MgtC</fullName>
    </recommendedName>
</protein>
<comment type="caution">
    <text evidence="9">The sequence shown here is derived from an EMBL/GenBank/DDBJ whole genome shotgun (WGS) entry which is preliminary data.</text>
</comment>
<evidence type="ECO:0000256" key="2">
    <source>
        <dbReference type="ARBA" id="ARBA00009298"/>
    </source>
</evidence>
<evidence type="ECO:0000313" key="9">
    <source>
        <dbReference type="EMBL" id="RVV96788.1"/>
    </source>
</evidence>
<sequence length="167" mass="17226">MTTPMWTYLTTPPRIGDALSFETIAVRLVLATVLCGLIGLERKLTKDTAGIRTNMLVGLATATFPILALSVVALGTTEGLDILRIDPVRVLEATATGVGFLGAGVVVFSKGTVTGLTTGASIWVSAAVGLAAGFGFLAISILAAMIALLALVVVRWLEMRAGLKGPD</sequence>
<reference evidence="9 10" key="1">
    <citation type="submission" date="2018-11" db="EMBL/GenBank/DDBJ databases">
        <title>Mesobaculum littorinae gen. nov., sp. nov., isolated from Littorina scabra that represents a novel genus of the order Rhodobacteraceae.</title>
        <authorList>
            <person name="Li F."/>
        </authorList>
    </citation>
    <scope>NUCLEOTIDE SEQUENCE [LARGE SCALE GENOMIC DNA]</scope>
    <source>
        <strain evidence="9 10">M0103</strain>
    </source>
</reference>
<evidence type="ECO:0000256" key="4">
    <source>
        <dbReference type="ARBA" id="ARBA00022692"/>
    </source>
</evidence>
<dbReference type="OrthoDB" id="9811198at2"/>
<dbReference type="Pfam" id="PF02308">
    <property type="entry name" value="MgtC"/>
    <property type="match status" value="1"/>
</dbReference>
<keyword evidence="10" id="KW-1185">Reference proteome</keyword>
<keyword evidence="7" id="KW-0997">Cell inner membrane</keyword>
<evidence type="ECO:0000256" key="3">
    <source>
        <dbReference type="ARBA" id="ARBA00022475"/>
    </source>
</evidence>
<feature type="transmembrane region" description="Helical" evidence="7">
    <location>
        <begin position="55"/>
        <end position="76"/>
    </location>
</feature>
<dbReference type="AlphaFoldDB" id="A0A438ADP6"/>
<dbReference type="InterPro" id="IPR003416">
    <property type="entry name" value="MgtC/SapB/SrpB/YhiD_fam"/>
</dbReference>
<dbReference type="EMBL" id="RQXX01000008">
    <property type="protein sequence ID" value="RVV96788.1"/>
    <property type="molecule type" value="Genomic_DNA"/>
</dbReference>
<keyword evidence="3" id="KW-1003">Cell membrane</keyword>
<evidence type="ECO:0000256" key="6">
    <source>
        <dbReference type="ARBA" id="ARBA00023136"/>
    </source>
</evidence>
<evidence type="ECO:0000313" key="10">
    <source>
        <dbReference type="Proteomes" id="UP000285908"/>
    </source>
</evidence>
<evidence type="ECO:0000256" key="1">
    <source>
        <dbReference type="ARBA" id="ARBA00004651"/>
    </source>
</evidence>
<accession>A0A438ADP6</accession>
<dbReference type="PANTHER" id="PTHR33778:SF1">
    <property type="entry name" value="MAGNESIUM TRANSPORTER YHID-RELATED"/>
    <property type="match status" value="1"/>
</dbReference>
<dbReference type="GO" id="GO:0005886">
    <property type="term" value="C:plasma membrane"/>
    <property type="evidence" value="ECO:0007669"/>
    <property type="project" value="UniProtKB-SubCell"/>
</dbReference>
<name>A0A438ADP6_9RHOB</name>
<dbReference type="RefSeq" id="WP_127907832.1">
    <property type="nucleotide sequence ID" value="NZ_RQXX01000008.1"/>
</dbReference>
<organism evidence="9 10">
    <name type="scientific">Mesobaculum littorinae</name>
    <dbReference type="NCBI Taxonomy" id="2486419"/>
    <lineage>
        <taxon>Bacteria</taxon>
        <taxon>Pseudomonadati</taxon>
        <taxon>Pseudomonadota</taxon>
        <taxon>Alphaproteobacteria</taxon>
        <taxon>Rhodobacterales</taxon>
        <taxon>Roseobacteraceae</taxon>
        <taxon>Mesobaculum</taxon>
    </lineage>
</organism>
<keyword evidence="4 7" id="KW-0812">Transmembrane</keyword>
<evidence type="ECO:0000256" key="5">
    <source>
        <dbReference type="ARBA" id="ARBA00022989"/>
    </source>
</evidence>
<evidence type="ECO:0000259" key="8">
    <source>
        <dbReference type="Pfam" id="PF02308"/>
    </source>
</evidence>